<dbReference type="AlphaFoldDB" id="A0A0A9FT88"/>
<protein>
    <submittedName>
        <fullName evidence="1">Uncharacterized protein</fullName>
    </submittedName>
</protein>
<organism evidence="1">
    <name type="scientific">Arundo donax</name>
    <name type="common">Giant reed</name>
    <name type="synonym">Donax arundinaceus</name>
    <dbReference type="NCBI Taxonomy" id="35708"/>
    <lineage>
        <taxon>Eukaryota</taxon>
        <taxon>Viridiplantae</taxon>
        <taxon>Streptophyta</taxon>
        <taxon>Embryophyta</taxon>
        <taxon>Tracheophyta</taxon>
        <taxon>Spermatophyta</taxon>
        <taxon>Magnoliopsida</taxon>
        <taxon>Liliopsida</taxon>
        <taxon>Poales</taxon>
        <taxon>Poaceae</taxon>
        <taxon>PACMAD clade</taxon>
        <taxon>Arundinoideae</taxon>
        <taxon>Arundineae</taxon>
        <taxon>Arundo</taxon>
    </lineage>
</organism>
<sequence>MKNLILCYAVNKSEILIFCKL</sequence>
<evidence type="ECO:0000313" key="1">
    <source>
        <dbReference type="EMBL" id="JAE15487.1"/>
    </source>
</evidence>
<reference evidence="1" key="1">
    <citation type="submission" date="2014-09" db="EMBL/GenBank/DDBJ databases">
        <authorList>
            <person name="Magalhaes I.L.F."/>
            <person name="Oliveira U."/>
            <person name="Santos F.R."/>
            <person name="Vidigal T.H.D.A."/>
            <person name="Brescovit A.D."/>
            <person name="Santos A.J."/>
        </authorList>
    </citation>
    <scope>NUCLEOTIDE SEQUENCE</scope>
    <source>
        <tissue evidence="1">Shoot tissue taken approximately 20 cm above the soil surface</tissue>
    </source>
</reference>
<dbReference type="EMBL" id="GBRH01182409">
    <property type="protein sequence ID" value="JAE15487.1"/>
    <property type="molecule type" value="Transcribed_RNA"/>
</dbReference>
<accession>A0A0A9FT88</accession>
<name>A0A0A9FT88_ARUDO</name>
<proteinExistence type="predicted"/>
<reference evidence="1" key="2">
    <citation type="journal article" date="2015" name="Data Brief">
        <title>Shoot transcriptome of the giant reed, Arundo donax.</title>
        <authorList>
            <person name="Barrero R.A."/>
            <person name="Guerrero F.D."/>
            <person name="Moolhuijzen P."/>
            <person name="Goolsby J.A."/>
            <person name="Tidwell J."/>
            <person name="Bellgard S.E."/>
            <person name="Bellgard M.I."/>
        </authorList>
    </citation>
    <scope>NUCLEOTIDE SEQUENCE</scope>
    <source>
        <tissue evidence="1">Shoot tissue taken approximately 20 cm above the soil surface</tissue>
    </source>
</reference>